<feature type="domain" description="KAP NTPase" evidence="1">
    <location>
        <begin position="2"/>
        <end position="72"/>
    </location>
</feature>
<reference evidence="2 3" key="1">
    <citation type="submission" date="2024-11" db="EMBL/GenBank/DDBJ databases">
        <authorList>
            <person name="Heng Y.C."/>
            <person name="Lim A.C.H."/>
            <person name="Lee J.K.Y."/>
            <person name="Kittelmann S."/>
        </authorList>
    </citation>
    <scope>NUCLEOTIDE SEQUENCE [LARGE SCALE GENOMIC DNA]</scope>
    <source>
        <strain evidence="2 3">WILCCON 0269</strain>
    </source>
</reference>
<dbReference type="InterPro" id="IPR027417">
    <property type="entry name" value="P-loop_NTPase"/>
</dbReference>
<gene>
    <name evidence="2" type="ORF">ACJDU8_20240</name>
</gene>
<dbReference type="EMBL" id="JBJHZX010000040">
    <property type="protein sequence ID" value="MFL0197878.1"/>
    <property type="molecule type" value="Genomic_DNA"/>
</dbReference>
<dbReference type="InterPro" id="IPR011646">
    <property type="entry name" value="KAP_P-loop"/>
</dbReference>
<dbReference type="RefSeq" id="WP_406794011.1">
    <property type="nucleotide sequence ID" value="NZ_JBJHZX010000040.1"/>
</dbReference>
<accession>A0ABW8SQ37</accession>
<proteinExistence type="predicted"/>
<protein>
    <submittedName>
        <fullName evidence="2">P-loop NTPase fold protein</fullName>
    </submittedName>
</protein>
<sequence>MKGKWGCGKTSVLNMAVEEIRQLSEVVDNSEKIVIVQFNPWNFTDINQLINQFFLTLSNSLKFNNKEQKMQNVGSAIEKYSSALEYSEYIPVVGPYLKLLPKLSVMLGKSMKDKVESKQNDVCYRKNEVEQALREFKFLLFIFYMRSDLDEV</sequence>
<dbReference type="Gene3D" id="3.40.50.300">
    <property type="entry name" value="P-loop containing nucleotide triphosphate hydrolases"/>
    <property type="match status" value="1"/>
</dbReference>
<dbReference type="Proteomes" id="UP001623660">
    <property type="component" value="Unassembled WGS sequence"/>
</dbReference>
<dbReference type="Pfam" id="PF07693">
    <property type="entry name" value="KAP_NTPase"/>
    <property type="match status" value="1"/>
</dbReference>
<name>A0ABW8SQ37_9CLOT</name>
<evidence type="ECO:0000259" key="1">
    <source>
        <dbReference type="Pfam" id="PF07693"/>
    </source>
</evidence>
<evidence type="ECO:0000313" key="2">
    <source>
        <dbReference type="EMBL" id="MFL0197878.1"/>
    </source>
</evidence>
<keyword evidence="3" id="KW-1185">Reference proteome</keyword>
<evidence type="ECO:0000313" key="3">
    <source>
        <dbReference type="Proteomes" id="UP001623660"/>
    </source>
</evidence>
<comment type="caution">
    <text evidence="2">The sequence shown here is derived from an EMBL/GenBank/DDBJ whole genome shotgun (WGS) entry which is preliminary data.</text>
</comment>
<organism evidence="2 3">
    <name type="scientific">Candidatus Clostridium eludens</name>
    <dbReference type="NCBI Taxonomy" id="3381663"/>
    <lineage>
        <taxon>Bacteria</taxon>
        <taxon>Bacillati</taxon>
        <taxon>Bacillota</taxon>
        <taxon>Clostridia</taxon>
        <taxon>Eubacteriales</taxon>
        <taxon>Clostridiaceae</taxon>
        <taxon>Clostridium</taxon>
    </lineage>
</organism>